<evidence type="ECO:0000256" key="2">
    <source>
        <dbReference type="ARBA" id="ARBA00022692"/>
    </source>
</evidence>
<evidence type="ECO:0000256" key="1">
    <source>
        <dbReference type="ARBA" id="ARBA00004370"/>
    </source>
</evidence>
<reference evidence="10" key="3">
    <citation type="submission" date="2025-09" db="UniProtKB">
        <authorList>
            <consortium name="Ensembl"/>
        </authorList>
    </citation>
    <scope>IDENTIFICATION</scope>
</reference>
<dbReference type="eggNOG" id="KOG3656">
    <property type="taxonomic scope" value="Eukaryota"/>
</dbReference>
<evidence type="ECO:0000256" key="6">
    <source>
        <dbReference type="ARBA" id="ARBA00023170"/>
    </source>
</evidence>
<comment type="subcellular location">
    <subcellularLocation>
        <location evidence="1">Membrane</location>
    </subcellularLocation>
</comment>
<dbReference type="Gene3D" id="1.20.1070.10">
    <property type="entry name" value="Rhodopsin 7-helix transmembrane proteins"/>
    <property type="match status" value="1"/>
</dbReference>
<evidence type="ECO:0000256" key="4">
    <source>
        <dbReference type="ARBA" id="ARBA00023040"/>
    </source>
</evidence>
<dbReference type="InterPro" id="IPR017452">
    <property type="entry name" value="GPCR_Rhodpsn_7TM"/>
</dbReference>
<dbReference type="Proteomes" id="UP000028760">
    <property type="component" value="Unassembled WGS sequence"/>
</dbReference>
<dbReference type="GO" id="GO:0006955">
    <property type="term" value="P:immune response"/>
    <property type="evidence" value="ECO:0007669"/>
    <property type="project" value="TreeGrafter"/>
</dbReference>
<evidence type="ECO:0000256" key="7">
    <source>
        <dbReference type="ARBA" id="ARBA00023224"/>
    </source>
</evidence>
<evidence type="ECO:0000259" key="9">
    <source>
        <dbReference type="PROSITE" id="PS50262"/>
    </source>
</evidence>
<dbReference type="GO" id="GO:0019722">
    <property type="term" value="P:calcium-mediated signaling"/>
    <property type="evidence" value="ECO:0007669"/>
    <property type="project" value="TreeGrafter"/>
</dbReference>
<dbReference type="OMA" id="WTTCSNQ"/>
<keyword evidence="7" id="KW-0807">Transducer</keyword>
<dbReference type="SUPFAM" id="SSF81321">
    <property type="entry name" value="Family A G protein-coupled receptor-like"/>
    <property type="match status" value="1"/>
</dbReference>
<dbReference type="GO" id="GO:0007204">
    <property type="term" value="P:positive regulation of cytosolic calcium ion concentration"/>
    <property type="evidence" value="ECO:0007669"/>
    <property type="project" value="TreeGrafter"/>
</dbReference>
<feature type="domain" description="G-protein coupled receptors family 1 profile" evidence="9">
    <location>
        <begin position="18"/>
        <end position="253"/>
    </location>
</feature>
<feature type="transmembrane region" description="Helical" evidence="8">
    <location>
        <begin position="194"/>
        <end position="220"/>
    </location>
</feature>
<proteinExistence type="predicted"/>
<dbReference type="PANTHER" id="PTHR10489">
    <property type="entry name" value="CELL ADHESION MOLECULE"/>
    <property type="match status" value="1"/>
</dbReference>
<feature type="transmembrane region" description="Helical" evidence="8">
    <location>
        <begin position="6"/>
        <end position="27"/>
    </location>
</feature>
<feature type="transmembrane region" description="Helical" evidence="8">
    <location>
        <begin position="74"/>
        <end position="93"/>
    </location>
</feature>
<organism evidence="10 11">
    <name type="scientific">Poecilia formosa</name>
    <name type="common">Amazon molly</name>
    <name type="synonym">Limia formosa</name>
    <dbReference type="NCBI Taxonomy" id="48698"/>
    <lineage>
        <taxon>Eukaryota</taxon>
        <taxon>Metazoa</taxon>
        <taxon>Chordata</taxon>
        <taxon>Craniata</taxon>
        <taxon>Vertebrata</taxon>
        <taxon>Euteleostomi</taxon>
        <taxon>Actinopterygii</taxon>
        <taxon>Neopterygii</taxon>
        <taxon>Teleostei</taxon>
        <taxon>Neoteleostei</taxon>
        <taxon>Acanthomorphata</taxon>
        <taxon>Ovalentaria</taxon>
        <taxon>Atherinomorphae</taxon>
        <taxon>Cyprinodontiformes</taxon>
        <taxon>Poeciliidae</taxon>
        <taxon>Poeciliinae</taxon>
        <taxon>Poecilia</taxon>
    </lineage>
</organism>
<keyword evidence="2 8" id="KW-0812">Transmembrane</keyword>
<feature type="transmembrane region" description="Helical" evidence="8">
    <location>
        <begin position="113"/>
        <end position="132"/>
    </location>
</feature>
<dbReference type="GO" id="GO:0060326">
    <property type="term" value="P:cell chemotaxis"/>
    <property type="evidence" value="ECO:0007669"/>
    <property type="project" value="TreeGrafter"/>
</dbReference>
<keyword evidence="3 8" id="KW-1133">Transmembrane helix</keyword>
<protein>
    <recommendedName>
        <fullName evidence="9">G-protein coupled receptors family 1 profile domain-containing protein</fullName>
    </recommendedName>
</protein>
<reference evidence="10" key="2">
    <citation type="submission" date="2025-08" db="UniProtKB">
        <authorList>
            <consortium name="Ensembl"/>
        </authorList>
    </citation>
    <scope>IDENTIFICATION</scope>
</reference>
<evidence type="ECO:0000256" key="8">
    <source>
        <dbReference type="SAM" id="Phobius"/>
    </source>
</evidence>
<dbReference type="InterPro" id="IPR000276">
    <property type="entry name" value="GPCR_Rhodpsn"/>
</dbReference>
<dbReference type="Pfam" id="PF00001">
    <property type="entry name" value="7tm_1"/>
    <property type="match status" value="1"/>
</dbReference>
<dbReference type="PROSITE" id="PS50262">
    <property type="entry name" value="G_PROTEIN_RECEP_F1_2"/>
    <property type="match status" value="1"/>
</dbReference>
<evidence type="ECO:0000313" key="11">
    <source>
        <dbReference type="Proteomes" id="UP000028760"/>
    </source>
</evidence>
<sequence>WFSILLGLSANFVLGVPGNLVVILLKSKWKEISSLSQSLMLNLVISDLLCLLTLPPKIYALLFDWKFGLVACKTLNYLMYTSIYGSQSTVTVLGIQRYLQVVHQEKWHQGQKWVRLVLLWLVAIILSIPVLVTTNQQSTVCQPRYSSEAQWVVVLLTETLFGFVSVLLVVISYIRLNRKIKHGMFFNNPKPTWLITSIIVSNFVLWALFIVINVLGVVAICAKNKGLLNFCSKTWDLVKALTEVIRCLNPLLYACNSRKI</sequence>
<keyword evidence="11" id="KW-1185">Reference proteome</keyword>
<name>A0A096M6Z3_POEFO</name>
<reference evidence="11" key="1">
    <citation type="submission" date="2013-10" db="EMBL/GenBank/DDBJ databases">
        <authorList>
            <person name="Schartl M."/>
            <person name="Warren W."/>
        </authorList>
    </citation>
    <scope>NUCLEOTIDE SEQUENCE [LARGE SCALE GENOMIC DNA]</scope>
    <source>
        <strain evidence="11">female</strain>
    </source>
</reference>
<keyword evidence="5 8" id="KW-0472">Membrane</keyword>
<dbReference type="PANTHER" id="PTHR10489:SF946">
    <property type="entry name" value="LEUKOTRIENE B4 RECEPTOR 1-LIKE"/>
    <property type="match status" value="1"/>
</dbReference>
<evidence type="ECO:0000256" key="3">
    <source>
        <dbReference type="ARBA" id="ARBA00022989"/>
    </source>
</evidence>
<dbReference type="PRINTS" id="PR00237">
    <property type="entry name" value="GPCRRHODOPSN"/>
</dbReference>
<keyword evidence="6" id="KW-0675">Receptor</keyword>
<dbReference type="GeneTree" id="ENSGT00950000182966"/>
<dbReference type="Ensembl" id="ENSPFOT00000028482.1">
    <property type="protein sequence ID" value="ENSPFOP00000027184.1"/>
    <property type="gene ID" value="ENSPFOG00000024537.1"/>
</dbReference>
<dbReference type="AlphaFoldDB" id="A0A096M6Z3"/>
<evidence type="ECO:0000313" key="10">
    <source>
        <dbReference type="Ensembl" id="ENSPFOP00000027184.1"/>
    </source>
</evidence>
<dbReference type="EMBL" id="AYCK01008694">
    <property type="status" value="NOT_ANNOTATED_CDS"/>
    <property type="molecule type" value="Genomic_DNA"/>
</dbReference>
<dbReference type="STRING" id="48698.ENSPFOP00000027184"/>
<dbReference type="GO" id="GO:0009897">
    <property type="term" value="C:external side of plasma membrane"/>
    <property type="evidence" value="ECO:0007669"/>
    <property type="project" value="TreeGrafter"/>
</dbReference>
<keyword evidence="4" id="KW-0297">G-protein coupled receptor</keyword>
<feature type="transmembrane region" description="Helical" evidence="8">
    <location>
        <begin position="152"/>
        <end position="174"/>
    </location>
</feature>
<dbReference type="GO" id="GO:0019957">
    <property type="term" value="F:C-C chemokine binding"/>
    <property type="evidence" value="ECO:0007669"/>
    <property type="project" value="TreeGrafter"/>
</dbReference>
<dbReference type="GO" id="GO:0016493">
    <property type="term" value="F:C-C chemokine receptor activity"/>
    <property type="evidence" value="ECO:0007669"/>
    <property type="project" value="TreeGrafter"/>
</dbReference>
<evidence type="ECO:0000256" key="5">
    <source>
        <dbReference type="ARBA" id="ARBA00023136"/>
    </source>
</evidence>
<feature type="transmembrane region" description="Helical" evidence="8">
    <location>
        <begin position="39"/>
        <end position="62"/>
    </location>
</feature>
<dbReference type="InterPro" id="IPR050119">
    <property type="entry name" value="CCR1-9-like"/>
</dbReference>
<accession>A0A096M6Z3</accession>